<dbReference type="GO" id="GO:0008168">
    <property type="term" value="F:methyltransferase activity"/>
    <property type="evidence" value="ECO:0007669"/>
    <property type="project" value="UniProtKB-KW"/>
</dbReference>
<dbReference type="CDD" id="cd02440">
    <property type="entry name" value="AdoMet_MTases"/>
    <property type="match status" value="1"/>
</dbReference>
<keyword evidence="2" id="KW-1185">Reference proteome</keyword>
<dbReference type="Proteomes" id="UP000000442">
    <property type="component" value="Chromosome"/>
</dbReference>
<evidence type="ECO:0000313" key="2">
    <source>
        <dbReference type="Proteomes" id="UP000000442"/>
    </source>
</evidence>
<dbReference type="AlphaFoldDB" id="C0QI85"/>
<accession>C0QI85</accession>
<dbReference type="STRING" id="177437.HRM2_27290"/>
<keyword evidence="1" id="KW-0808">Transferase</keyword>
<dbReference type="EC" id="2.1.1.-" evidence="1"/>
<reference evidence="1 2" key="1">
    <citation type="journal article" date="2009" name="Environ. Microbiol.">
        <title>Genome sequence of Desulfobacterium autotrophicum HRM2, a marine sulfate reducer oxidizing organic carbon completely to carbon dioxide.</title>
        <authorList>
            <person name="Strittmatter A.W."/>
            <person name="Liesegang H."/>
            <person name="Rabus R."/>
            <person name="Decker I."/>
            <person name="Amann J."/>
            <person name="Andres S."/>
            <person name="Henne A."/>
            <person name="Fricke W.F."/>
            <person name="Martinez-Arias R."/>
            <person name="Bartels D."/>
            <person name="Goesmann A."/>
            <person name="Krause L."/>
            <person name="Puehler A."/>
            <person name="Klenk H.P."/>
            <person name="Richter M."/>
            <person name="Schuler M."/>
            <person name="Gloeckner F.O."/>
            <person name="Meyerdierks A."/>
            <person name="Gottschalk G."/>
            <person name="Amann R."/>
        </authorList>
    </citation>
    <scope>NUCLEOTIDE SEQUENCE [LARGE SCALE GENOMIC DNA]</scope>
    <source>
        <strain evidence="2">ATCC 43914 / DSM 3382 / HRM2</strain>
    </source>
</reference>
<name>C0QI85_DESAH</name>
<sequence>MYTDSMFSLERFREEYNVEETRYQVAGLSFDFFVPKKIDPFINQDDLFTNFPLWSKIWEATAVLSFHLSTITPDPGKRFLEIGAGMGVAGLVGAKLGHSMTITEYNTDAIKFARANAVLNNIDTVDIRELDWNNPLIEGKFDYIIGSEVVFKEKDILGLHQLFQRYLKPGGTIILAEGMRKTTMAFVKHMENHYTLAIKKQTMKSNGKEIPIILFKLT</sequence>
<dbReference type="Pfam" id="PF10294">
    <property type="entry name" value="Methyltransf_16"/>
    <property type="match status" value="1"/>
</dbReference>
<dbReference type="InterPro" id="IPR029063">
    <property type="entry name" value="SAM-dependent_MTases_sf"/>
</dbReference>
<protein>
    <submittedName>
        <fullName evidence="1">PrmA4</fullName>
        <ecNumber evidence="1">2.1.1.-</ecNumber>
    </submittedName>
</protein>
<gene>
    <name evidence="1" type="primary">prmA4</name>
    <name evidence="1" type="ordered locus">HRM2_27290</name>
</gene>
<dbReference type="HOGENOM" id="CLU_082963_0_0_7"/>
<dbReference type="KEGG" id="dat:HRM2_27290"/>
<keyword evidence="1" id="KW-0489">Methyltransferase</keyword>
<dbReference type="Gene3D" id="3.40.50.150">
    <property type="entry name" value="Vaccinia Virus protein VP39"/>
    <property type="match status" value="1"/>
</dbReference>
<dbReference type="eggNOG" id="COG2813">
    <property type="taxonomic scope" value="Bacteria"/>
</dbReference>
<organism evidence="1 2">
    <name type="scientific">Desulforapulum autotrophicum (strain ATCC 43914 / DSM 3382 / VKM B-1955 / HRM2)</name>
    <name type="common">Desulfobacterium autotrophicum</name>
    <dbReference type="NCBI Taxonomy" id="177437"/>
    <lineage>
        <taxon>Bacteria</taxon>
        <taxon>Pseudomonadati</taxon>
        <taxon>Thermodesulfobacteriota</taxon>
        <taxon>Desulfobacteria</taxon>
        <taxon>Desulfobacterales</taxon>
        <taxon>Desulfobacteraceae</taxon>
        <taxon>Desulforapulum</taxon>
    </lineage>
</organism>
<evidence type="ECO:0000313" key="1">
    <source>
        <dbReference type="EMBL" id="ACN15821.1"/>
    </source>
</evidence>
<dbReference type="PANTHER" id="PTHR14614">
    <property type="entry name" value="HEPATOCELLULAR CARCINOMA-ASSOCIATED ANTIGEN"/>
    <property type="match status" value="1"/>
</dbReference>
<dbReference type="SUPFAM" id="SSF53335">
    <property type="entry name" value="S-adenosyl-L-methionine-dependent methyltransferases"/>
    <property type="match status" value="1"/>
</dbReference>
<dbReference type="EMBL" id="CP001087">
    <property type="protein sequence ID" value="ACN15821.1"/>
    <property type="molecule type" value="Genomic_DNA"/>
</dbReference>
<dbReference type="GO" id="GO:0032259">
    <property type="term" value="P:methylation"/>
    <property type="evidence" value="ECO:0007669"/>
    <property type="project" value="UniProtKB-KW"/>
</dbReference>
<proteinExistence type="predicted"/>
<dbReference type="InterPro" id="IPR019410">
    <property type="entry name" value="Methyltransf_16"/>
</dbReference>